<dbReference type="AlphaFoldDB" id="A0A329QLS2"/>
<dbReference type="InterPro" id="IPR035906">
    <property type="entry name" value="MetI-like_sf"/>
</dbReference>
<dbReference type="PANTHER" id="PTHR30193:SF37">
    <property type="entry name" value="INNER MEMBRANE ABC TRANSPORTER PERMEASE PROTEIN YCJO"/>
    <property type="match status" value="1"/>
</dbReference>
<keyword evidence="3" id="KW-1003">Cell membrane</keyword>
<keyword evidence="5 7" id="KW-1133">Transmembrane helix</keyword>
<evidence type="ECO:0000313" key="9">
    <source>
        <dbReference type="EMBL" id="RAW13325.1"/>
    </source>
</evidence>
<name>A0A329QLS2_9BACL</name>
<evidence type="ECO:0000256" key="6">
    <source>
        <dbReference type="ARBA" id="ARBA00023136"/>
    </source>
</evidence>
<comment type="similarity">
    <text evidence="7">Belongs to the binding-protein-dependent transport system permease family.</text>
</comment>
<evidence type="ECO:0000256" key="2">
    <source>
        <dbReference type="ARBA" id="ARBA00022448"/>
    </source>
</evidence>
<organism evidence="9 10">
    <name type="scientific">Paenibacillus taichungensis</name>
    <dbReference type="NCBI Taxonomy" id="484184"/>
    <lineage>
        <taxon>Bacteria</taxon>
        <taxon>Bacillati</taxon>
        <taxon>Bacillota</taxon>
        <taxon>Bacilli</taxon>
        <taxon>Bacillales</taxon>
        <taxon>Paenibacillaceae</taxon>
        <taxon>Paenibacillus</taxon>
    </lineage>
</organism>
<gene>
    <name evidence="9" type="ORF">DC345_18325</name>
</gene>
<feature type="transmembrane region" description="Helical" evidence="7">
    <location>
        <begin position="258"/>
        <end position="280"/>
    </location>
</feature>
<dbReference type="EMBL" id="QEVW01000012">
    <property type="protein sequence ID" value="RAW13325.1"/>
    <property type="molecule type" value="Genomic_DNA"/>
</dbReference>
<dbReference type="SUPFAM" id="SSF161098">
    <property type="entry name" value="MetI-like"/>
    <property type="match status" value="1"/>
</dbReference>
<proteinExistence type="inferred from homology"/>
<dbReference type="Gene3D" id="1.10.3720.10">
    <property type="entry name" value="MetI-like"/>
    <property type="match status" value="1"/>
</dbReference>
<accession>A0A329QLS2</accession>
<dbReference type="InterPro" id="IPR000515">
    <property type="entry name" value="MetI-like"/>
</dbReference>
<feature type="transmembrane region" description="Helical" evidence="7">
    <location>
        <begin position="104"/>
        <end position="124"/>
    </location>
</feature>
<dbReference type="InterPro" id="IPR051393">
    <property type="entry name" value="ABC_transporter_permease"/>
</dbReference>
<keyword evidence="6 7" id="KW-0472">Membrane</keyword>
<reference evidence="9 10" key="1">
    <citation type="submission" date="2018-04" db="EMBL/GenBank/DDBJ databases">
        <title>Paenibacillus taichungensis Genome sequencing and assembly.</title>
        <authorList>
            <person name="Xu J."/>
            <person name="Rensing C."/>
            <person name="Mazhar H.S."/>
        </authorList>
    </citation>
    <scope>NUCLEOTIDE SEQUENCE [LARGE SCALE GENOMIC DNA]</scope>
    <source>
        <strain evidence="9 10">NC1</strain>
    </source>
</reference>
<dbReference type="GO" id="GO:0005886">
    <property type="term" value="C:plasma membrane"/>
    <property type="evidence" value="ECO:0007669"/>
    <property type="project" value="UniProtKB-SubCell"/>
</dbReference>
<protein>
    <submittedName>
        <fullName evidence="9">Sugar ABC transporter permease</fullName>
    </submittedName>
</protein>
<sequence length="290" mass="33039">MTVWSKLRPYVLVAPSITVFSIFFLYPIFYMIFLSFYNWDFINPVKEFVGFNNFVELFKDSAFLQVLSNSLNYTLLSVSLSIVISLLLAIWLNREGAWYGFVQGALFSPHIVSLVSVSLVWMWLMDPKFGLLNGLLDMVGLPKLAWLSSPDSSLLSLVLVSVWKGVGYNALIFIAGLQSISRDVYEASALDEANWWRKFYKITLPMLSPTLFFLIIINLISSFQVFETIAIMTNGGPINSTNTLVFYIYEYGFRYFKIGYVSAAGVILLVVVGLLTLVYFKLLSRKVHYQ</sequence>
<feature type="domain" description="ABC transmembrane type-1" evidence="8">
    <location>
        <begin position="67"/>
        <end position="279"/>
    </location>
</feature>
<comment type="caution">
    <text evidence="9">The sequence shown here is derived from an EMBL/GenBank/DDBJ whole genome shotgun (WGS) entry which is preliminary data.</text>
</comment>
<feature type="transmembrane region" description="Helical" evidence="7">
    <location>
        <begin position="73"/>
        <end position="92"/>
    </location>
</feature>
<feature type="transmembrane region" description="Helical" evidence="7">
    <location>
        <begin position="199"/>
        <end position="220"/>
    </location>
</feature>
<dbReference type="GO" id="GO:0055085">
    <property type="term" value="P:transmembrane transport"/>
    <property type="evidence" value="ECO:0007669"/>
    <property type="project" value="InterPro"/>
</dbReference>
<dbReference type="PANTHER" id="PTHR30193">
    <property type="entry name" value="ABC TRANSPORTER PERMEASE PROTEIN"/>
    <property type="match status" value="1"/>
</dbReference>
<evidence type="ECO:0000313" key="10">
    <source>
        <dbReference type="Proteomes" id="UP000250642"/>
    </source>
</evidence>
<dbReference type="Proteomes" id="UP000250642">
    <property type="component" value="Unassembled WGS sequence"/>
</dbReference>
<dbReference type="PROSITE" id="PS50928">
    <property type="entry name" value="ABC_TM1"/>
    <property type="match status" value="1"/>
</dbReference>
<keyword evidence="4 7" id="KW-0812">Transmembrane</keyword>
<evidence type="ECO:0000256" key="4">
    <source>
        <dbReference type="ARBA" id="ARBA00022692"/>
    </source>
</evidence>
<feature type="transmembrane region" description="Helical" evidence="7">
    <location>
        <begin position="154"/>
        <end position="178"/>
    </location>
</feature>
<comment type="subcellular location">
    <subcellularLocation>
        <location evidence="1 7">Cell membrane</location>
        <topology evidence="1 7">Multi-pass membrane protein</topology>
    </subcellularLocation>
</comment>
<evidence type="ECO:0000256" key="3">
    <source>
        <dbReference type="ARBA" id="ARBA00022475"/>
    </source>
</evidence>
<evidence type="ECO:0000256" key="1">
    <source>
        <dbReference type="ARBA" id="ARBA00004651"/>
    </source>
</evidence>
<evidence type="ECO:0000256" key="5">
    <source>
        <dbReference type="ARBA" id="ARBA00022989"/>
    </source>
</evidence>
<dbReference type="CDD" id="cd06261">
    <property type="entry name" value="TM_PBP2"/>
    <property type="match status" value="1"/>
</dbReference>
<dbReference type="Pfam" id="PF00528">
    <property type="entry name" value="BPD_transp_1"/>
    <property type="match status" value="1"/>
</dbReference>
<feature type="transmembrane region" description="Helical" evidence="7">
    <location>
        <begin position="12"/>
        <end position="37"/>
    </location>
</feature>
<evidence type="ECO:0000259" key="8">
    <source>
        <dbReference type="PROSITE" id="PS50928"/>
    </source>
</evidence>
<dbReference type="RefSeq" id="WP_113054286.1">
    <property type="nucleotide sequence ID" value="NZ_QEVW01000012.1"/>
</dbReference>
<keyword evidence="2 7" id="KW-0813">Transport</keyword>
<evidence type="ECO:0000256" key="7">
    <source>
        <dbReference type="RuleBase" id="RU363032"/>
    </source>
</evidence>